<comment type="caution">
    <text evidence="1">The sequence shown here is derived from an EMBL/GenBank/DDBJ whole genome shotgun (WGS) entry which is preliminary data.</text>
</comment>
<name>A0A317AAY6_9PLEO</name>
<sequence>MAGLLPAVISCESIFSVALGISSHAEGIITGRNNEAERRSGRPQVNGRQHMDTLSDDTSALAMEMRPDRMGCRVVA</sequence>
<protein>
    <submittedName>
        <fullName evidence="1">Uncharacterized protein</fullName>
    </submittedName>
</protein>
<gene>
    <name evidence="1" type="ORF">PtrM4_085400</name>
</gene>
<organism evidence="1 2">
    <name type="scientific">Pyrenophora tritici-repentis</name>
    <dbReference type="NCBI Taxonomy" id="45151"/>
    <lineage>
        <taxon>Eukaryota</taxon>
        <taxon>Fungi</taxon>
        <taxon>Dikarya</taxon>
        <taxon>Ascomycota</taxon>
        <taxon>Pezizomycotina</taxon>
        <taxon>Dothideomycetes</taxon>
        <taxon>Pleosporomycetidae</taxon>
        <taxon>Pleosporales</taxon>
        <taxon>Pleosporineae</taxon>
        <taxon>Pleosporaceae</taxon>
        <taxon>Pyrenophora</taxon>
    </lineage>
</organism>
<proteinExistence type="predicted"/>
<dbReference type="AlphaFoldDB" id="A0A317AAY6"/>
<dbReference type="RefSeq" id="XP_065963608.1">
    <property type="nucleotide sequence ID" value="XM_066106670.1"/>
</dbReference>
<dbReference type="EMBL" id="NQIK02000003">
    <property type="protein sequence ID" value="KAF7573635.1"/>
    <property type="molecule type" value="Genomic_DNA"/>
</dbReference>
<evidence type="ECO:0000313" key="2">
    <source>
        <dbReference type="Proteomes" id="UP000245464"/>
    </source>
</evidence>
<evidence type="ECO:0000313" key="1">
    <source>
        <dbReference type="EMBL" id="KAF7573635.1"/>
    </source>
</evidence>
<dbReference type="Proteomes" id="UP000245464">
    <property type="component" value="Chromosome 3"/>
</dbReference>
<dbReference type="GeneID" id="90956106"/>
<accession>A0A317AAY6</accession>
<reference evidence="1" key="1">
    <citation type="journal article" date="2018" name="BMC Genomics">
        <title>Comparative genomics of the wheat fungal pathogen Pyrenophora tritici-repentis reveals chromosomal variations and genome plasticity.</title>
        <authorList>
            <person name="Moolhuijzen P."/>
            <person name="See P.T."/>
            <person name="Hane J.K."/>
            <person name="Shi G."/>
            <person name="Liu Z."/>
            <person name="Oliver R.P."/>
            <person name="Moffat C.S."/>
        </authorList>
    </citation>
    <scope>NUCLEOTIDE SEQUENCE [LARGE SCALE GENOMIC DNA]</scope>
    <source>
        <strain evidence="1">M4</strain>
    </source>
</reference>
<dbReference type="KEGG" id="ptrr:90956106"/>